<proteinExistence type="inferred from homology"/>
<evidence type="ECO:0000256" key="1">
    <source>
        <dbReference type="ARBA" id="ARBA00004365"/>
    </source>
</evidence>
<reference evidence="10" key="2">
    <citation type="journal article" date="2014" name="ISME J.">
        <title>Microbial stratification in low pH oxic and suboxic macroscopic growths along an acid mine drainage.</title>
        <authorList>
            <person name="Mendez-Garcia C."/>
            <person name="Mesa V."/>
            <person name="Sprenger R.R."/>
            <person name="Richter M."/>
            <person name="Diez M.S."/>
            <person name="Solano J."/>
            <person name="Bargiela R."/>
            <person name="Golyshina O.V."/>
            <person name="Manteca A."/>
            <person name="Ramos J.L."/>
            <person name="Gallego J.R."/>
            <person name="Llorente I."/>
            <person name="Martins Dos Santos V.A."/>
            <person name="Jensen O.N."/>
            <person name="Pelaez A.I."/>
            <person name="Sanchez J."/>
            <person name="Ferrer M."/>
        </authorList>
    </citation>
    <scope>NUCLEOTIDE SEQUENCE</scope>
</reference>
<evidence type="ECO:0000256" key="3">
    <source>
        <dbReference type="ARBA" id="ARBA00011255"/>
    </source>
</evidence>
<dbReference type="EMBL" id="AUZX01012166">
    <property type="protein sequence ID" value="EQD40182.1"/>
    <property type="molecule type" value="Genomic_DNA"/>
</dbReference>
<evidence type="ECO:0000256" key="2">
    <source>
        <dbReference type="ARBA" id="ARBA00009764"/>
    </source>
</evidence>
<gene>
    <name evidence="10" type="ORF">B1A_16549</name>
</gene>
<dbReference type="GO" id="GO:0071973">
    <property type="term" value="P:bacterial-type flagellum-dependent cell motility"/>
    <property type="evidence" value="ECO:0007669"/>
    <property type="project" value="TreeGrafter"/>
</dbReference>
<feature type="non-terminal residue" evidence="10">
    <location>
        <position position="219"/>
    </location>
</feature>
<evidence type="ECO:0000256" key="4">
    <source>
        <dbReference type="ARBA" id="ARBA00023054"/>
    </source>
</evidence>
<keyword evidence="10" id="KW-0966">Cell projection</keyword>
<protein>
    <recommendedName>
        <fullName evidence="7">Filament cap protein</fullName>
    </recommendedName>
    <alternativeName>
        <fullName evidence="6">Flagellar cap protein</fullName>
    </alternativeName>
</protein>
<comment type="similarity">
    <text evidence="2">Belongs to the FliD family.</text>
</comment>
<name>T0Z7T6_9ZZZZ</name>
<keyword evidence="10" id="KW-0282">Flagellum</keyword>
<keyword evidence="4" id="KW-0175">Coiled coil</keyword>
<keyword evidence="10" id="KW-0969">Cilium</keyword>
<dbReference type="PANTHER" id="PTHR30288">
    <property type="entry name" value="FLAGELLAR CAP/ASSEMBLY PROTEIN FLID"/>
    <property type="match status" value="1"/>
</dbReference>
<dbReference type="InterPro" id="IPR010809">
    <property type="entry name" value="FliD_C"/>
</dbReference>
<organism evidence="10">
    <name type="scientific">mine drainage metagenome</name>
    <dbReference type="NCBI Taxonomy" id="410659"/>
    <lineage>
        <taxon>unclassified sequences</taxon>
        <taxon>metagenomes</taxon>
        <taxon>ecological metagenomes</taxon>
    </lineage>
</organism>
<evidence type="ECO:0000256" key="6">
    <source>
        <dbReference type="ARBA" id="ARBA00033074"/>
    </source>
</evidence>
<dbReference type="Pfam" id="PF02465">
    <property type="entry name" value="FliD_N"/>
    <property type="match status" value="1"/>
</dbReference>
<feature type="non-terminal residue" evidence="10">
    <location>
        <position position="1"/>
    </location>
</feature>
<sequence length="219" mass="21262">AALDTPGAFGSLGATSSNTSAFTAAVDPGATLGSYSVSISQLAQAQQIVSTTAYSSSSTAVGTGTLQLSLGASSFSVTIGSANDSLSGIAAAINSASGNPGIQASVVTGTSGAHLVLTSTVTGASNTMSITETAGTGLTALTYSSGSTNYTQQTAAQDAGFSIAGIGYTSPSNTVTNALSGVTLNLLTTTSAPATLTVADNTTTIQSNVQTFVKAYNTL</sequence>
<comment type="subcellular location">
    <subcellularLocation>
        <location evidence="1">Bacterial flagellum</location>
    </subcellularLocation>
</comment>
<dbReference type="Pfam" id="PF07195">
    <property type="entry name" value="FliD_C"/>
    <property type="match status" value="1"/>
</dbReference>
<reference evidence="10" key="1">
    <citation type="submission" date="2013-08" db="EMBL/GenBank/DDBJ databases">
        <authorList>
            <person name="Mendez C."/>
            <person name="Richter M."/>
            <person name="Ferrer M."/>
            <person name="Sanchez J."/>
        </authorList>
    </citation>
    <scope>NUCLEOTIDE SEQUENCE</scope>
</reference>
<comment type="subunit">
    <text evidence="3">Homopentamer.</text>
</comment>
<dbReference type="PANTHER" id="PTHR30288:SF0">
    <property type="entry name" value="FLAGELLAR HOOK-ASSOCIATED PROTEIN 2"/>
    <property type="match status" value="1"/>
</dbReference>
<dbReference type="GO" id="GO:0007155">
    <property type="term" value="P:cell adhesion"/>
    <property type="evidence" value="ECO:0007669"/>
    <property type="project" value="InterPro"/>
</dbReference>
<feature type="domain" description="Flagellar hook-associated protein 2 N-terminal" evidence="8">
    <location>
        <begin position="3"/>
        <end position="46"/>
    </location>
</feature>
<dbReference type="InterPro" id="IPR010810">
    <property type="entry name" value="Flagellin_hook_IN_motif"/>
</dbReference>
<dbReference type="InterPro" id="IPR040026">
    <property type="entry name" value="FliD"/>
</dbReference>
<evidence type="ECO:0000259" key="9">
    <source>
        <dbReference type="Pfam" id="PF07195"/>
    </source>
</evidence>
<comment type="caution">
    <text evidence="10">The sequence shown here is derived from an EMBL/GenBank/DDBJ whole genome shotgun (WGS) entry which is preliminary data.</text>
</comment>
<evidence type="ECO:0000313" key="10">
    <source>
        <dbReference type="EMBL" id="EQD40182.1"/>
    </source>
</evidence>
<evidence type="ECO:0000259" key="8">
    <source>
        <dbReference type="Pfam" id="PF02465"/>
    </source>
</evidence>
<dbReference type="Pfam" id="PF07196">
    <property type="entry name" value="Flagellin_IN"/>
    <property type="match status" value="1"/>
</dbReference>
<keyword evidence="5" id="KW-0975">Bacterial flagellum</keyword>
<dbReference type="AlphaFoldDB" id="T0Z7T6"/>
<dbReference type="InterPro" id="IPR003481">
    <property type="entry name" value="FliD_N"/>
</dbReference>
<dbReference type="GO" id="GO:0009424">
    <property type="term" value="C:bacterial-type flagellum hook"/>
    <property type="evidence" value="ECO:0007669"/>
    <property type="project" value="InterPro"/>
</dbReference>
<accession>T0Z7T6</accession>
<evidence type="ECO:0000256" key="7">
    <source>
        <dbReference type="ARBA" id="ARBA00033192"/>
    </source>
</evidence>
<evidence type="ECO:0000256" key="5">
    <source>
        <dbReference type="ARBA" id="ARBA00023143"/>
    </source>
</evidence>
<feature type="domain" description="Flagellar hook-associated protein 2 C-terminal" evidence="9">
    <location>
        <begin position="156"/>
        <end position="219"/>
    </location>
</feature>
<dbReference type="GO" id="GO:0009421">
    <property type="term" value="C:bacterial-type flagellum filament cap"/>
    <property type="evidence" value="ECO:0007669"/>
    <property type="project" value="InterPro"/>
</dbReference>